<dbReference type="SUPFAM" id="SSF161098">
    <property type="entry name" value="MetI-like"/>
    <property type="match status" value="1"/>
</dbReference>
<keyword evidence="4" id="KW-0997">Cell inner membrane</keyword>
<feature type="transmembrane region" description="Helical" evidence="8">
    <location>
        <begin position="63"/>
        <end position="85"/>
    </location>
</feature>
<comment type="similarity">
    <text evidence="8">Belongs to the binding-protein-dependent transport system permease family.</text>
</comment>
<comment type="subcellular location">
    <subcellularLocation>
        <location evidence="1">Cell inner membrane</location>
        <topology evidence="1">Multi-pass membrane protein</topology>
    </subcellularLocation>
    <subcellularLocation>
        <location evidence="8">Cell membrane</location>
        <topology evidence="8">Multi-pass membrane protein</topology>
    </subcellularLocation>
</comment>
<dbReference type="GO" id="GO:0005886">
    <property type="term" value="C:plasma membrane"/>
    <property type="evidence" value="ECO:0007669"/>
    <property type="project" value="UniProtKB-SubCell"/>
</dbReference>
<protein>
    <submittedName>
        <fullName evidence="10">Inner membrane ABC transporter permease protein YdcV</fullName>
    </submittedName>
</protein>
<reference evidence="10 11" key="1">
    <citation type="submission" date="2017-03" db="EMBL/GenBank/DDBJ databases">
        <authorList>
            <person name="Afonso C.L."/>
            <person name="Miller P.J."/>
            <person name="Scott M.A."/>
            <person name="Spackman E."/>
            <person name="Goraichik I."/>
            <person name="Dimitrov K.M."/>
            <person name="Suarez D.L."/>
            <person name="Swayne D.E."/>
        </authorList>
    </citation>
    <scope>NUCLEOTIDE SEQUENCE [LARGE SCALE GENOMIC DNA]</scope>
    <source>
        <strain evidence="10 11">CECT 7691</strain>
    </source>
</reference>
<evidence type="ECO:0000256" key="5">
    <source>
        <dbReference type="ARBA" id="ARBA00022692"/>
    </source>
</evidence>
<feature type="domain" description="ABC transmembrane type-1" evidence="9">
    <location>
        <begin position="59"/>
        <end position="247"/>
    </location>
</feature>
<dbReference type="OrthoDB" id="8156137at2"/>
<evidence type="ECO:0000256" key="3">
    <source>
        <dbReference type="ARBA" id="ARBA00022475"/>
    </source>
</evidence>
<keyword evidence="3" id="KW-1003">Cell membrane</keyword>
<keyword evidence="6 8" id="KW-1133">Transmembrane helix</keyword>
<dbReference type="Pfam" id="PF00528">
    <property type="entry name" value="BPD_transp_1"/>
    <property type="match status" value="1"/>
</dbReference>
<dbReference type="Gene3D" id="1.10.3720.10">
    <property type="entry name" value="MetI-like"/>
    <property type="match status" value="1"/>
</dbReference>
<keyword evidence="2 8" id="KW-0813">Transport</keyword>
<feature type="transmembrane region" description="Helical" evidence="8">
    <location>
        <begin position="7"/>
        <end position="28"/>
    </location>
</feature>
<proteinExistence type="inferred from homology"/>
<feature type="transmembrane region" description="Helical" evidence="8">
    <location>
        <begin position="183"/>
        <end position="208"/>
    </location>
</feature>
<evidence type="ECO:0000256" key="8">
    <source>
        <dbReference type="RuleBase" id="RU363032"/>
    </source>
</evidence>
<dbReference type="InParanoid" id="A0A1Y5R8U1"/>
<dbReference type="EMBL" id="FWFR01000001">
    <property type="protein sequence ID" value="SLN11119.1"/>
    <property type="molecule type" value="Genomic_DNA"/>
</dbReference>
<evidence type="ECO:0000313" key="10">
    <source>
        <dbReference type="EMBL" id="SLN11119.1"/>
    </source>
</evidence>
<feature type="transmembrane region" description="Helical" evidence="8">
    <location>
        <begin position="228"/>
        <end position="248"/>
    </location>
</feature>
<evidence type="ECO:0000313" key="11">
    <source>
        <dbReference type="Proteomes" id="UP000193200"/>
    </source>
</evidence>
<dbReference type="RefSeq" id="WP_085881455.1">
    <property type="nucleotide sequence ID" value="NZ_FWFR01000001.1"/>
</dbReference>
<sequence length="265" mass="28933">MRLLRTAFMTLVAVFLALPLIVIAGISLNEKRFLSFPPEGLSLRWYGELFADAGWLAAVERSLIVATLAGLLALTIAVPIAYLLWRHGLAYAKALYGLGIAPFMLPPVILALGYLIFWTSAGNHGQLENVVIAHAIFLTALPLITTSLGFEAINREVVEAARTMGAGEITVVRTVILPLIRPYMLSGFAFAYVLSLNEYIIAFMTVGFTYETLPVKIFNALRYGYSPVMAVVAVLFMAMSVTIFGLIARFGDLPRLLGAWAAKED</sequence>
<dbReference type="PANTHER" id="PTHR43357:SF4">
    <property type="entry name" value="INNER MEMBRANE ABC TRANSPORTER PERMEASE PROTEIN YDCV"/>
    <property type="match status" value="1"/>
</dbReference>
<dbReference type="PROSITE" id="PS50928">
    <property type="entry name" value="ABC_TM1"/>
    <property type="match status" value="1"/>
</dbReference>
<keyword evidence="7 8" id="KW-0472">Membrane</keyword>
<keyword evidence="11" id="KW-1185">Reference proteome</keyword>
<organism evidence="10 11">
    <name type="scientific">Oceanibacterium hippocampi</name>
    <dbReference type="NCBI Taxonomy" id="745714"/>
    <lineage>
        <taxon>Bacteria</taxon>
        <taxon>Pseudomonadati</taxon>
        <taxon>Pseudomonadota</taxon>
        <taxon>Alphaproteobacteria</taxon>
        <taxon>Sneathiellales</taxon>
        <taxon>Sneathiellaceae</taxon>
        <taxon>Oceanibacterium</taxon>
    </lineage>
</organism>
<accession>A0A1Y5R8U1</accession>
<dbReference type="InterPro" id="IPR035906">
    <property type="entry name" value="MetI-like_sf"/>
</dbReference>
<evidence type="ECO:0000256" key="4">
    <source>
        <dbReference type="ARBA" id="ARBA00022519"/>
    </source>
</evidence>
<dbReference type="GO" id="GO:0055085">
    <property type="term" value="P:transmembrane transport"/>
    <property type="evidence" value="ECO:0007669"/>
    <property type="project" value="InterPro"/>
</dbReference>
<keyword evidence="5 8" id="KW-0812">Transmembrane</keyword>
<evidence type="ECO:0000256" key="6">
    <source>
        <dbReference type="ARBA" id="ARBA00022989"/>
    </source>
</evidence>
<dbReference type="CDD" id="cd06261">
    <property type="entry name" value="TM_PBP2"/>
    <property type="match status" value="1"/>
</dbReference>
<evidence type="ECO:0000259" key="9">
    <source>
        <dbReference type="PROSITE" id="PS50928"/>
    </source>
</evidence>
<evidence type="ECO:0000256" key="2">
    <source>
        <dbReference type="ARBA" id="ARBA00022448"/>
    </source>
</evidence>
<dbReference type="InterPro" id="IPR000515">
    <property type="entry name" value="MetI-like"/>
</dbReference>
<evidence type="ECO:0000256" key="1">
    <source>
        <dbReference type="ARBA" id="ARBA00004429"/>
    </source>
</evidence>
<gene>
    <name evidence="10" type="primary">ydcV_1</name>
    <name evidence="10" type="ORF">OCH7691_00080</name>
</gene>
<dbReference type="AlphaFoldDB" id="A0A1Y5R8U1"/>
<dbReference type="PANTHER" id="PTHR43357">
    <property type="entry name" value="INNER MEMBRANE ABC TRANSPORTER PERMEASE PROTEIN YDCV"/>
    <property type="match status" value="1"/>
</dbReference>
<name>A0A1Y5R8U1_9PROT</name>
<feature type="transmembrane region" description="Helical" evidence="8">
    <location>
        <begin position="94"/>
        <end position="118"/>
    </location>
</feature>
<feature type="transmembrane region" description="Helical" evidence="8">
    <location>
        <begin position="130"/>
        <end position="150"/>
    </location>
</feature>
<evidence type="ECO:0000256" key="7">
    <source>
        <dbReference type="ARBA" id="ARBA00023136"/>
    </source>
</evidence>
<dbReference type="Proteomes" id="UP000193200">
    <property type="component" value="Unassembled WGS sequence"/>
</dbReference>